<dbReference type="AlphaFoldDB" id="A0A8H3IZR7"/>
<comment type="subcellular location">
    <subcellularLocation>
        <location evidence="1">Membrane</location>
        <topology evidence="1">Multi-pass membrane protein</topology>
    </subcellularLocation>
</comment>
<evidence type="ECO:0000256" key="1">
    <source>
        <dbReference type="ARBA" id="ARBA00004141"/>
    </source>
</evidence>
<feature type="transmembrane region" description="Helical" evidence="6">
    <location>
        <begin position="198"/>
        <end position="221"/>
    </location>
</feature>
<evidence type="ECO:0000256" key="6">
    <source>
        <dbReference type="SAM" id="Phobius"/>
    </source>
</evidence>
<feature type="transmembrane region" description="Helical" evidence="6">
    <location>
        <begin position="294"/>
        <end position="317"/>
    </location>
</feature>
<dbReference type="Proteomes" id="UP000664534">
    <property type="component" value="Unassembled WGS sequence"/>
</dbReference>
<keyword evidence="3 6" id="KW-1133">Transmembrane helix</keyword>
<keyword evidence="4 6" id="KW-0472">Membrane</keyword>
<feature type="transmembrane region" description="Helical" evidence="6">
    <location>
        <begin position="164"/>
        <end position="186"/>
    </location>
</feature>
<organism evidence="7 8">
    <name type="scientific">Imshaugia aleurites</name>
    <dbReference type="NCBI Taxonomy" id="172621"/>
    <lineage>
        <taxon>Eukaryota</taxon>
        <taxon>Fungi</taxon>
        <taxon>Dikarya</taxon>
        <taxon>Ascomycota</taxon>
        <taxon>Pezizomycotina</taxon>
        <taxon>Lecanoromycetes</taxon>
        <taxon>OSLEUM clade</taxon>
        <taxon>Lecanoromycetidae</taxon>
        <taxon>Lecanorales</taxon>
        <taxon>Lecanorineae</taxon>
        <taxon>Parmeliaceae</taxon>
        <taxon>Imshaugia</taxon>
    </lineage>
</organism>
<dbReference type="InterPro" id="IPR036259">
    <property type="entry name" value="MFS_trans_sf"/>
</dbReference>
<feature type="transmembrane region" description="Helical" evidence="6">
    <location>
        <begin position="478"/>
        <end position="499"/>
    </location>
</feature>
<evidence type="ECO:0000256" key="2">
    <source>
        <dbReference type="ARBA" id="ARBA00022692"/>
    </source>
</evidence>
<reference evidence="7" key="1">
    <citation type="submission" date="2021-03" db="EMBL/GenBank/DDBJ databases">
        <authorList>
            <person name="Tagirdzhanova G."/>
        </authorList>
    </citation>
    <scope>NUCLEOTIDE SEQUENCE</scope>
</reference>
<feature type="transmembrane region" description="Helical" evidence="6">
    <location>
        <begin position="227"/>
        <end position="247"/>
    </location>
</feature>
<dbReference type="PANTHER" id="PTHR23502">
    <property type="entry name" value="MAJOR FACILITATOR SUPERFAMILY"/>
    <property type="match status" value="1"/>
</dbReference>
<evidence type="ECO:0000256" key="3">
    <source>
        <dbReference type="ARBA" id="ARBA00022989"/>
    </source>
</evidence>
<gene>
    <name evidence="7" type="ORF">IMSHALPRED_010379</name>
</gene>
<feature type="transmembrane region" description="Helical" evidence="6">
    <location>
        <begin position="139"/>
        <end position="158"/>
    </location>
</feature>
<proteinExistence type="predicted"/>
<dbReference type="GO" id="GO:0005886">
    <property type="term" value="C:plasma membrane"/>
    <property type="evidence" value="ECO:0007669"/>
    <property type="project" value="TreeGrafter"/>
</dbReference>
<dbReference type="EMBL" id="CAJPDT010000087">
    <property type="protein sequence ID" value="CAF9935889.1"/>
    <property type="molecule type" value="Genomic_DNA"/>
</dbReference>
<evidence type="ECO:0000313" key="8">
    <source>
        <dbReference type="Proteomes" id="UP000664534"/>
    </source>
</evidence>
<comment type="caution">
    <text evidence="7">The sequence shown here is derived from an EMBL/GenBank/DDBJ whole genome shotgun (WGS) entry which is preliminary data.</text>
</comment>
<dbReference type="Pfam" id="PF07690">
    <property type="entry name" value="MFS_1"/>
    <property type="match status" value="1"/>
</dbReference>
<keyword evidence="2 6" id="KW-0812">Transmembrane</keyword>
<sequence>MAGDSDYEIGVKPEDNEIYSGTSTDVWPNLDHSKPLKTTNDGHTVLIPQPSDDPNDPLNWTQSRKNIILLVVSATAFLADFGSSMGAVTSVVQSSLLPHGQWDIPQTTVNHSLVGNLFMLGAGGIFVIVLSVYFGRLPVLFWFLVVAICTAAWCGAAVTFDSFMVARIINGFFSTVGQAGGLMFINDMYFFHEHPRKINIWSGFIVLSPYLGPFCASFIVWKSIWRWAFYLVAILSALCWLAVLAFADEIYYNRQTSADQLSARRSRLLRLIGIEQWKTRDQRSSFMRALHRPFLAIVKLPVLLSFGYYVFTFAWVIGLNTQISVFLTNPELYAFNDKDLGLFYFAPIIATILAEVAGHWLHDLAAALYTRQHAGRFEPEARLLPVYLATPVMIIGIVLVGYGLQRVWHYMIIAVSMGLFVFGIMIVTTAINAYVLDSYPEASGEVSAWINAGRTVGGFVITYFEINWAEKEGTERSLGIQAAVVGAAVVMFVLPLQVWGKKMRIWQGKIEV</sequence>
<feature type="transmembrane region" description="Helical" evidence="6">
    <location>
        <begin position="410"/>
        <end position="436"/>
    </location>
</feature>
<dbReference type="InterPro" id="IPR011701">
    <property type="entry name" value="MFS"/>
</dbReference>
<dbReference type="Gene3D" id="1.20.1250.20">
    <property type="entry name" value="MFS general substrate transporter like domains"/>
    <property type="match status" value="1"/>
</dbReference>
<dbReference type="PANTHER" id="PTHR23502:SF187">
    <property type="entry name" value="TRANSPORTER, PUTATIVE (AFU_ORTHOLOGUE AFUA_2G17840)-RELATED"/>
    <property type="match status" value="1"/>
</dbReference>
<feature type="transmembrane region" description="Helical" evidence="6">
    <location>
        <begin position="383"/>
        <end position="404"/>
    </location>
</feature>
<feature type="transmembrane region" description="Helical" evidence="6">
    <location>
        <begin position="448"/>
        <end position="466"/>
    </location>
</feature>
<dbReference type="GO" id="GO:0022857">
    <property type="term" value="F:transmembrane transporter activity"/>
    <property type="evidence" value="ECO:0007669"/>
    <property type="project" value="InterPro"/>
</dbReference>
<dbReference type="SUPFAM" id="SSF103473">
    <property type="entry name" value="MFS general substrate transporter"/>
    <property type="match status" value="1"/>
</dbReference>
<feature type="region of interest" description="Disordered" evidence="5">
    <location>
        <begin position="1"/>
        <end position="34"/>
    </location>
</feature>
<keyword evidence="8" id="KW-1185">Reference proteome</keyword>
<evidence type="ECO:0000256" key="5">
    <source>
        <dbReference type="SAM" id="MobiDB-lite"/>
    </source>
</evidence>
<name>A0A8H3IZR7_9LECA</name>
<feature type="transmembrane region" description="Helical" evidence="6">
    <location>
        <begin position="342"/>
        <end position="362"/>
    </location>
</feature>
<evidence type="ECO:0000313" key="7">
    <source>
        <dbReference type="EMBL" id="CAF9935889.1"/>
    </source>
</evidence>
<protein>
    <recommendedName>
        <fullName evidence="9">Major facilitator superfamily (MFS) profile domain-containing protein</fullName>
    </recommendedName>
</protein>
<dbReference type="OrthoDB" id="2533084at2759"/>
<evidence type="ECO:0000256" key="4">
    <source>
        <dbReference type="ARBA" id="ARBA00023136"/>
    </source>
</evidence>
<feature type="transmembrane region" description="Helical" evidence="6">
    <location>
        <begin position="113"/>
        <end position="134"/>
    </location>
</feature>
<accession>A0A8H3IZR7</accession>
<feature type="transmembrane region" description="Helical" evidence="6">
    <location>
        <begin position="67"/>
        <end position="93"/>
    </location>
</feature>
<evidence type="ECO:0008006" key="9">
    <source>
        <dbReference type="Google" id="ProtNLM"/>
    </source>
</evidence>